<dbReference type="InterPro" id="IPR003661">
    <property type="entry name" value="HisK_dim/P_dom"/>
</dbReference>
<dbReference type="InterPro" id="IPR035965">
    <property type="entry name" value="PAS-like_dom_sf"/>
</dbReference>
<keyword evidence="10" id="KW-1133">Transmembrane helix</keyword>
<organism evidence="14 15">
    <name type="scientific">Bacteroides pectinophilus CAG:437</name>
    <dbReference type="NCBI Taxonomy" id="1263051"/>
    <lineage>
        <taxon>Bacteria</taxon>
        <taxon>Bacillati</taxon>
        <taxon>Bacillota</taxon>
        <taxon>Clostridia</taxon>
        <taxon>Eubacteriales</taxon>
    </lineage>
</organism>
<dbReference type="Gene3D" id="3.30.565.10">
    <property type="entry name" value="Histidine kinase-like ATPase, C-terminal domain"/>
    <property type="match status" value="1"/>
</dbReference>
<evidence type="ECO:0000256" key="8">
    <source>
        <dbReference type="ARBA" id="ARBA00024867"/>
    </source>
</evidence>
<dbReference type="InterPro" id="IPR005467">
    <property type="entry name" value="His_kinase_dom"/>
</dbReference>
<dbReference type="SUPFAM" id="SSF55785">
    <property type="entry name" value="PYP-like sensor domain (PAS domain)"/>
    <property type="match status" value="1"/>
</dbReference>
<evidence type="ECO:0000313" key="15">
    <source>
        <dbReference type="Proteomes" id="UP000018141"/>
    </source>
</evidence>
<dbReference type="PROSITE" id="PS51257">
    <property type="entry name" value="PROKAR_LIPOPROTEIN"/>
    <property type="match status" value="1"/>
</dbReference>
<dbReference type="SUPFAM" id="SSF52172">
    <property type="entry name" value="CheY-like"/>
    <property type="match status" value="1"/>
</dbReference>
<evidence type="ECO:0000256" key="1">
    <source>
        <dbReference type="ARBA" id="ARBA00000085"/>
    </source>
</evidence>
<dbReference type="GO" id="GO:0000155">
    <property type="term" value="F:phosphorelay sensor kinase activity"/>
    <property type="evidence" value="ECO:0007669"/>
    <property type="project" value="InterPro"/>
</dbReference>
<evidence type="ECO:0000256" key="4">
    <source>
        <dbReference type="ARBA" id="ARBA00022553"/>
    </source>
</evidence>
<dbReference type="PANTHER" id="PTHR43047">
    <property type="entry name" value="TWO-COMPONENT HISTIDINE PROTEIN KINASE"/>
    <property type="match status" value="1"/>
</dbReference>
<dbReference type="InterPro" id="IPR011006">
    <property type="entry name" value="CheY-like_superfamily"/>
</dbReference>
<dbReference type="InterPro" id="IPR001789">
    <property type="entry name" value="Sig_transdc_resp-reg_receiver"/>
</dbReference>
<comment type="catalytic activity">
    <reaction evidence="1">
        <text>ATP + protein L-histidine = ADP + protein N-phospho-L-histidine.</text>
        <dbReference type="EC" id="2.7.13.3"/>
    </reaction>
</comment>
<keyword evidence="7" id="KW-0902">Two-component regulatory system</keyword>
<reference evidence="14" key="1">
    <citation type="submission" date="2012-11" db="EMBL/GenBank/DDBJ databases">
        <title>Dependencies among metagenomic species, viruses, plasmids and units of genetic variation.</title>
        <authorList>
            <person name="Nielsen H.B."/>
            <person name="Almeida M."/>
            <person name="Juncker A.S."/>
            <person name="Rasmussen S."/>
            <person name="Li J."/>
            <person name="Sunagawa S."/>
            <person name="Plichta D."/>
            <person name="Gautier L."/>
            <person name="Le Chatelier E."/>
            <person name="Peletier E."/>
            <person name="Bonde I."/>
            <person name="Nielsen T."/>
            <person name="Manichanh C."/>
            <person name="Arumugam M."/>
            <person name="Batto J."/>
            <person name="Santos M.B.Q.D."/>
            <person name="Blom N."/>
            <person name="Borruel N."/>
            <person name="Burgdorf K.S."/>
            <person name="Boumezbeur F."/>
            <person name="Casellas F."/>
            <person name="Dore J."/>
            <person name="Guarner F."/>
            <person name="Hansen T."/>
            <person name="Hildebrand F."/>
            <person name="Kaas R.S."/>
            <person name="Kennedy S."/>
            <person name="Kristiansen K."/>
            <person name="Kultima J.R."/>
            <person name="Leonard P."/>
            <person name="Levenez F."/>
            <person name="Lund O."/>
            <person name="Moumen B."/>
            <person name="Le Paslier D."/>
            <person name="Pons N."/>
            <person name="Pedersen O."/>
            <person name="Prifti E."/>
            <person name="Qin J."/>
            <person name="Raes J."/>
            <person name="Tap J."/>
            <person name="Tims S."/>
            <person name="Ussery D.W."/>
            <person name="Yamada T."/>
            <person name="MetaHit consortium"/>
            <person name="Renault P."/>
            <person name="Sicheritz-Ponten T."/>
            <person name="Bork P."/>
            <person name="Wang J."/>
            <person name="Brunak S."/>
            <person name="Ehrlich S.D."/>
        </authorList>
    </citation>
    <scope>NUCLEOTIDE SEQUENCE [LARGE SCALE GENOMIC DNA]</scope>
</reference>
<feature type="modified residue" description="4-aspartylphosphate" evidence="9">
    <location>
        <position position="903"/>
    </location>
</feature>
<keyword evidence="10" id="KW-0472">Membrane</keyword>
<dbReference type="Gene3D" id="1.10.287.130">
    <property type="match status" value="1"/>
</dbReference>
<dbReference type="InterPro" id="IPR013655">
    <property type="entry name" value="PAS_fold_3"/>
</dbReference>
<keyword evidence="4 9" id="KW-0597">Phosphoprotein</keyword>
<gene>
    <name evidence="14" type="ORF">BN656_02046</name>
</gene>
<feature type="domain" description="PAC" evidence="13">
    <location>
        <begin position="376"/>
        <end position="427"/>
    </location>
</feature>
<dbReference type="PROSITE" id="PS50113">
    <property type="entry name" value="PAC"/>
    <property type="match status" value="1"/>
</dbReference>
<evidence type="ECO:0000256" key="7">
    <source>
        <dbReference type="ARBA" id="ARBA00023012"/>
    </source>
</evidence>
<dbReference type="InterPro" id="IPR000014">
    <property type="entry name" value="PAS"/>
</dbReference>
<dbReference type="AlphaFoldDB" id="R7B3K0"/>
<dbReference type="InterPro" id="IPR000700">
    <property type="entry name" value="PAS-assoc_C"/>
</dbReference>
<feature type="transmembrane region" description="Helical" evidence="10">
    <location>
        <begin position="270"/>
        <end position="288"/>
    </location>
</feature>
<keyword evidence="6" id="KW-0418">Kinase</keyword>
<dbReference type="SUPFAM" id="SSF55874">
    <property type="entry name" value="ATPase domain of HSP90 chaperone/DNA topoisomerase II/histidine kinase"/>
    <property type="match status" value="1"/>
</dbReference>
<evidence type="ECO:0000259" key="12">
    <source>
        <dbReference type="PROSITE" id="PS50110"/>
    </source>
</evidence>
<accession>R7B3K0</accession>
<evidence type="ECO:0000256" key="10">
    <source>
        <dbReference type="SAM" id="Phobius"/>
    </source>
</evidence>
<proteinExistence type="predicted"/>
<dbReference type="CDD" id="cd00082">
    <property type="entry name" value="HisKA"/>
    <property type="match status" value="1"/>
</dbReference>
<dbReference type="NCBIfam" id="TIGR00229">
    <property type="entry name" value="sensory_box"/>
    <property type="match status" value="1"/>
</dbReference>
<dbReference type="InterPro" id="IPR004358">
    <property type="entry name" value="Sig_transdc_His_kin-like_C"/>
</dbReference>
<feature type="domain" description="Histidine kinase" evidence="11">
    <location>
        <begin position="590"/>
        <end position="815"/>
    </location>
</feature>
<evidence type="ECO:0000256" key="5">
    <source>
        <dbReference type="ARBA" id="ARBA00022679"/>
    </source>
</evidence>
<dbReference type="Pfam" id="PF00072">
    <property type="entry name" value="Response_reg"/>
    <property type="match status" value="1"/>
</dbReference>
<dbReference type="SMART" id="SM00448">
    <property type="entry name" value="REC"/>
    <property type="match status" value="1"/>
</dbReference>
<dbReference type="CDD" id="cd17546">
    <property type="entry name" value="REC_hyHK_CKI1_RcsC-like"/>
    <property type="match status" value="1"/>
</dbReference>
<dbReference type="SUPFAM" id="SSF47384">
    <property type="entry name" value="Homodimeric domain of signal transducing histidine kinase"/>
    <property type="match status" value="1"/>
</dbReference>
<dbReference type="Pfam" id="PF00512">
    <property type="entry name" value="HisKA"/>
    <property type="match status" value="1"/>
</dbReference>
<dbReference type="SMART" id="SM00387">
    <property type="entry name" value="HATPase_c"/>
    <property type="match status" value="1"/>
</dbReference>
<dbReference type="GO" id="GO:0005886">
    <property type="term" value="C:plasma membrane"/>
    <property type="evidence" value="ECO:0007669"/>
    <property type="project" value="TreeGrafter"/>
</dbReference>
<evidence type="ECO:0000259" key="13">
    <source>
        <dbReference type="PROSITE" id="PS50113"/>
    </source>
</evidence>
<dbReference type="Gene3D" id="3.40.50.2300">
    <property type="match status" value="1"/>
</dbReference>
<dbReference type="PANTHER" id="PTHR43047:SF72">
    <property type="entry name" value="OSMOSENSING HISTIDINE PROTEIN KINASE SLN1"/>
    <property type="match status" value="1"/>
</dbReference>
<keyword evidence="5" id="KW-0808">Transferase</keyword>
<dbReference type="PROSITE" id="PS50109">
    <property type="entry name" value="HIS_KIN"/>
    <property type="match status" value="1"/>
</dbReference>
<comment type="caution">
    <text evidence="14">The sequence shown here is derived from an EMBL/GenBank/DDBJ whole genome shotgun (WGS) entry which is preliminary data.</text>
</comment>
<evidence type="ECO:0000256" key="6">
    <source>
        <dbReference type="ARBA" id="ARBA00022777"/>
    </source>
</evidence>
<keyword evidence="10" id="KW-0812">Transmembrane</keyword>
<dbReference type="Gene3D" id="3.30.450.20">
    <property type="entry name" value="PAS domain"/>
    <property type="match status" value="1"/>
</dbReference>
<dbReference type="InterPro" id="IPR003594">
    <property type="entry name" value="HATPase_dom"/>
</dbReference>
<dbReference type="PROSITE" id="PS50110">
    <property type="entry name" value="RESPONSE_REGULATORY"/>
    <property type="match status" value="1"/>
</dbReference>
<evidence type="ECO:0000256" key="9">
    <source>
        <dbReference type="PROSITE-ProRule" id="PRU00169"/>
    </source>
</evidence>
<feature type="transmembrane region" description="Helical" evidence="10">
    <location>
        <begin position="6"/>
        <end position="26"/>
    </location>
</feature>
<dbReference type="SMART" id="SM00388">
    <property type="entry name" value="HisKA"/>
    <property type="match status" value="1"/>
</dbReference>
<dbReference type="GO" id="GO:0009927">
    <property type="term" value="F:histidine phosphotransfer kinase activity"/>
    <property type="evidence" value="ECO:0007669"/>
    <property type="project" value="TreeGrafter"/>
</dbReference>
<dbReference type="InterPro" id="IPR036890">
    <property type="entry name" value="HATPase_C_sf"/>
</dbReference>
<name>R7B3K0_9FIRM</name>
<sequence length="975" mass="109400">MKKNIWMLAVVYIVVACALAGAMYQFQKFVRERLWNLAVEDIMEVTKQGTMTLRAQMDSAHDTLNNFAEVLEEVDDYSNINEILIHYNKLEDGVMLYLDDYTVMPYDMEPDSSFAGMAAGDTEGIMAPHVRSGSNGTANAADYADKVMDVYVSCKLADGRRGYLTKEFRIDDIIDTFSLSYYGGEGFSYIADSNGTVLIPPADKRDIPDSIACCGYLKALPENSMTGWTILNDIFYCYMPIGVGSDWHLVSVVDMELITREADQIVSQTYALLAVVIMTIVVIMIITMRRTLKASRDAENQNLYTEHIFNNVPEGIALITINAPYINIRMNYAGYQMFGYDNDSKNNVCIDHFIYNEDYDHVTGVFDEAAQGRGPCTYECRIRRADGMLIWIAGIVERNHDNNGNDILMTTFHDITEEKLAREEEAVKNKRERRMLITAVTESYSIIASLNITRDELQFISLRELFADSVSRAGTYNELYERIAERIEPKYEDEFRQRFAPDKVELSFAKGRSRIWTDIRLRLDDGIYHWLSIQIIHVRNRNNSKEINAVFLARISDEQKIEEANQKRNLQDALSAAKLANEAKSRFLSNMSHDIRTPLNSIIGMTDILKSHPDDTKQVEEGLDKISMSGRHLLELINDILDMSRIESGKMSLQESGFNIRAMMSELIELVRPQALGSGITFISDIVSIEHDNVIGDELRIKQIYLNILSNAVKYTWAGGSITITLREDGDVKNGRRHSYIFICSDNGIGMSREFQKHIFDSFERAEDNAIGNVTGTGLGMAIARNLVNLMGGTIDVDSRLGKGSVFTVTIPLEVCDVSADNKAADESAATMAPSGEHAAAEDESVFKHGRVLLVEDNELNRDIAAILIGEMGVDVETAANGREAVAKVEGAEEGYYDVILMDIKMPVMNGYDAVKNIRALERDDVKTLPIIAMTANAFSEDVHKALKAGMNAHLSKPIEVAKLKRMLGKYIDIH</sequence>
<evidence type="ECO:0000256" key="2">
    <source>
        <dbReference type="ARBA" id="ARBA00012438"/>
    </source>
</evidence>
<dbReference type="EC" id="2.7.13.3" evidence="2"/>
<evidence type="ECO:0000259" key="11">
    <source>
        <dbReference type="PROSITE" id="PS50109"/>
    </source>
</evidence>
<dbReference type="Proteomes" id="UP000018141">
    <property type="component" value="Unassembled WGS sequence"/>
</dbReference>
<evidence type="ECO:0000256" key="3">
    <source>
        <dbReference type="ARBA" id="ARBA00018672"/>
    </source>
</evidence>
<dbReference type="CDD" id="cd18774">
    <property type="entry name" value="PDC2_HK_sensor"/>
    <property type="match status" value="1"/>
</dbReference>
<dbReference type="Pfam" id="PF02518">
    <property type="entry name" value="HATPase_c"/>
    <property type="match status" value="1"/>
</dbReference>
<protein>
    <recommendedName>
        <fullName evidence="3">Stage 0 sporulation protein A homolog</fullName>
        <ecNumber evidence="2">2.7.13.3</ecNumber>
    </recommendedName>
</protein>
<feature type="domain" description="Response regulatory" evidence="12">
    <location>
        <begin position="851"/>
        <end position="972"/>
    </location>
</feature>
<dbReference type="InterPro" id="IPR036097">
    <property type="entry name" value="HisK_dim/P_sf"/>
</dbReference>
<dbReference type="EMBL" id="CBHH010000055">
    <property type="protein sequence ID" value="CDD58314.1"/>
    <property type="molecule type" value="Genomic_DNA"/>
</dbReference>
<dbReference type="PRINTS" id="PR00344">
    <property type="entry name" value="BCTRLSENSOR"/>
</dbReference>
<dbReference type="Pfam" id="PF08447">
    <property type="entry name" value="PAS_3"/>
    <property type="match status" value="1"/>
</dbReference>
<comment type="function">
    <text evidence="8">May play the central regulatory role in sporulation. It may be an element of the effector pathway responsible for the activation of sporulation genes in response to nutritional stress. Spo0A may act in concert with spo0H (a sigma factor) to control the expression of some genes that are critical to the sporulation process.</text>
</comment>
<evidence type="ECO:0000313" key="14">
    <source>
        <dbReference type="EMBL" id="CDD58314.1"/>
    </source>
</evidence>